<feature type="compositionally biased region" description="Basic and acidic residues" evidence="1">
    <location>
        <begin position="71"/>
        <end position="82"/>
    </location>
</feature>
<gene>
    <name evidence="2" type="ORF">E2C01_025161</name>
</gene>
<sequence length="82" mass="8775">MVRVTNPKTQPGAVWVSHSLAMIKVVIKSLNTGKRSSEQDRPAQHSTAEAEAAAAANTGTRHKNSGNLDSNGHERTEKGNKI</sequence>
<name>A0A5B7ECI5_PORTR</name>
<dbReference type="EMBL" id="VSRR010002518">
    <property type="protein sequence ID" value="MPC31861.1"/>
    <property type="molecule type" value="Genomic_DNA"/>
</dbReference>
<accession>A0A5B7ECI5</accession>
<dbReference type="AlphaFoldDB" id="A0A5B7ECI5"/>
<organism evidence="2 3">
    <name type="scientific">Portunus trituberculatus</name>
    <name type="common">Swimming crab</name>
    <name type="synonym">Neptunus trituberculatus</name>
    <dbReference type="NCBI Taxonomy" id="210409"/>
    <lineage>
        <taxon>Eukaryota</taxon>
        <taxon>Metazoa</taxon>
        <taxon>Ecdysozoa</taxon>
        <taxon>Arthropoda</taxon>
        <taxon>Crustacea</taxon>
        <taxon>Multicrustacea</taxon>
        <taxon>Malacostraca</taxon>
        <taxon>Eumalacostraca</taxon>
        <taxon>Eucarida</taxon>
        <taxon>Decapoda</taxon>
        <taxon>Pleocyemata</taxon>
        <taxon>Brachyura</taxon>
        <taxon>Eubrachyura</taxon>
        <taxon>Portunoidea</taxon>
        <taxon>Portunidae</taxon>
        <taxon>Portuninae</taxon>
        <taxon>Portunus</taxon>
    </lineage>
</organism>
<evidence type="ECO:0000256" key="1">
    <source>
        <dbReference type="SAM" id="MobiDB-lite"/>
    </source>
</evidence>
<feature type="region of interest" description="Disordered" evidence="1">
    <location>
        <begin position="33"/>
        <end position="82"/>
    </location>
</feature>
<evidence type="ECO:0000313" key="2">
    <source>
        <dbReference type="EMBL" id="MPC31861.1"/>
    </source>
</evidence>
<proteinExistence type="predicted"/>
<evidence type="ECO:0000313" key="3">
    <source>
        <dbReference type="Proteomes" id="UP000324222"/>
    </source>
</evidence>
<protein>
    <submittedName>
        <fullName evidence="2">Uncharacterized protein</fullName>
    </submittedName>
</protein>
<reference evidence="2 3" key="1">
    <citation type="submission" date="2019-05" db="EMBL/GenBank/DDBJ databases">
        <title>Another draft genome of Portunus trituberculatus and its Hox gene families provides insights of decapod evolution.</title>
        <authorList>
            <person name="Jeong J.-H."/>
            <person name="Song I."/>
            <person name="Kim S."/>
            <person name="Choi T."/>
            <person name="Kim D."/>
            <person name="Ryu S."/>
            <person name="Kim W."/>
        </authorList>
    </citation>
    <scope>NUCLEOTIDE SEQUENCE [LARGE SCALE GENOMIC DNA]</scope>
    <source>
        <tissue evidence="2">Muscle</tissue>
    </source>
</reference>
<keyword evidence="3" id="KW-1185">Reference proteome</keyword>
<comment type="caution">
    <text evidence="2">The sequence shown here is derived from an EMBL/GenBank/DDBJ whole genome shotgun (WGS) entry which is preliminary data.</text>
</comment>
<dbReference type="Proteomes" id="UP000324222">
    <property type="component" value="Unassembled WGS sequence"/>
</dbReference>